<dbReference type="InterPro" id="IPR036397">
    <property type="entry name" value="RNaseH_sf"/>
</dbReference>
<dbReference type="GO" id="GO:0003676">
    <property type="term" value="F:nucleic acid binding"/>
    <property type="evidence" value="ECO:0007669"/>
    <property type="project" value="InterPro"/>
</dbReference>
<accession>A0A5C1I6M1</accession>
<evidence type="ECO:0008006" key="3">
    <source>
        <dbReference type="Google" id="ProtNLM"/>
    </source>
</evidence>
<dbReference type="RefSeq" id="WP_112574817.1">
    <property type="nucleotide sequence ID" value="NZ_CP043450.1"/>
</dbReference>
<organism evidence="1 2">
    <name type="scientific">Mucilaginibacter rubeus</name>
    <dbReference type="NCBI Taxonomy" id="2027860"/>
    <lineage>
        <taxon>Bacteria</taxon>
        <taxon>Pseudomonadati</taxon>
        <taxon>Bacteroidota</taxon>
        <taxon>Sphingobacteriia</taxon>
        <taxon>Sphingobacteriales</taxon>
        <taxon>Sphingobacteriaceae</taxon>
        <taxon>Mucilaginibacter</taxon>
    </lineage>
</organism>
<evidence type="ECO:0000313" key="1">
    <source>
        <dbReference type="EMBL" id="QEM13446.1"/>
    </source>
</evidence>
<keyword evidence="2" id="KW-1185">Reference proteome</keyword>
<reference evidence="1" key="1">
    <citation type="submission" date="2019-08" db="EMBL/GenBank/DDBJ databases">
        <title>Comparative genome analysis confer to the adaptation heavy metal polluted environment.</title>
        <authorList>
            <person name="Li Y."/>
        </authorList>
    </citation>
    <scope>NUCLEOTIDE SEQUENCE [LARGE SCALE GENOMIC DNA]</scope>
    <source>
        <strain evidence="1">P1</strain>
    </source>
</reference>
<dbReference type="AlphaFoldDB" id="A0A5C1I6M1"/>
<proteinExistence type="predicted"/>
<dbReference type="EMBL" id="CP043450">
    <property type="protein sequence ID" value="QEM13446.1"/>
    <property type="molecule type" value="Genomic_DNA"/>
</dbReference>
<dbReference type="KEGG" id="mrub:DEO27_026700"/>
<dbReference type="Proteomes" id="UP000251402">
    <property type="component" value="Chromosome"/>
</dbReference>
<dbReference type="Gene3D" id="3.30.420.10">
    <property type="entry name" value="Ribonuclease H-like superfamily/Ribonuclease H"/>
    <property type="match status" value="1"/>
</dbReference>
<dbReference type="InterPro" id="IPR012337">
    <property type="entry name" value="RNaseH-like_sf"/>
</dbReference>
<protein>
    <recommendedName>
        <fullName evidence="3">Integrase catalytic domain-containing protein</fullName>
    </recommendedName>
</protein>
<sequence length="672" mass="77400">MKYNDRTMLCLTYPEYVECFGPDTYKNDKKRGKLIVYGRGGNGSEVLIDFETLPADRKAKVIEKYGDPYQYVVKQPLTEWAQLNWNKKAFDFYNNYTLPNSAKLPTEYRDKYTKAVTYMDGIIYYTTDKQALKRDFNIKMEAFWRIAGDVIKAQNVALPSYETRLKERIKSYKKDGFNCLIETFRFSNDNRAKVKGQKAQDVLLKLIELDNKHSDEVIAASYNLWAVQNGMETITHHAVAYHRRNLDYQVVMAREGKAAAYSKYSKHVKQARPSAPLMLINSDDNVLDLYFKEVKYVKVKNKQGVLKNKKVVNNYWRPVMYVIIDCHNDYPLGYAVGETVTIELIKEACRNAIAHIAELTGKPHIWHQLKSDKWSIDRDLEGELATFFKMGGETIYFPAQVAQSKYIERVFGRPLHKVLKVFPNYSGANITATSVTSRPNTDALQKRAANFPDKSKAPEVIEMVINTMRHSIVEGTGKSRQEQWLEDYHASEFSKTRAISVERKLELVGVKHEPNEPVRLSVEGINFQLNKQNFSFDIPGIYFPEQVNKRVEIIYDPADMSQVLVTDNKGIRFVADTYQFKPSAIADYKEGDRARINAENEDKTRIAAKLSNYVEDRNARLQRERIDAQSIIQASVLTKAINHKAQKALTSYETPMYLENTIDAISSIYDEM</sequence>
<dbReference type="OrthoDB" id="612554at2"/>
<name>A0A5C1I6M1_9SPHI</name>
<evidence type="ECO:0000313" key="2">
    <source>
        <dbReference type="Proteomes" id="UP000251402"/>
    </source>
</evidence>
<gene>
    <name evidence="1" type="ORF">DEO27_026700</name>
</gene>
<dbReference type="SUPFAM" id="SSF53098">
    <property type="entry name" value="Ribonuclease H-like"/>
    <property type="match status" value="1"/>
</dbReference>